<dbReference type="InterPro" id="IPR019587">
    <property type="entry name" value="Polyketide_cyclase/dehydratase"/>
</dbReference>
<dbReference type="SUPFAM" id="SSF55961">
    <property type="entry name" value="Bet v1-like"/>
    <property type="match status" value="1"/>
</dbReference>
<protein>
    <submittedName>
        <fullName evidence="1">SRPBCC family protein</fullName>
    </submittedName>
</protein>
<keyword evidence="2" id="KW-1185">Reference proteome</keyword>
<dbReference type="Proteomes" id="UP000672097">
    <property type="component" value="Unassembled WGS sequence"/>
</dbReference>
<name>A0ABS5DTI6_9BURK</name>
<dbReference type="RefSeq" id="WP_210806305.1">
    <property type="nucleotide sequence ID" value="NZ_JAGQDG010000001.1"/>
</dbReference>
<evidence type="ECO:0000313" key="2">
    <source>
        <dbReference type="Proteomes" id="UP000672097"/>
    </source>
</evidence>
<gene>
    <name evidence="1" type="ORF">KAK11_03825</name>
</gene>
<proteinExistence type="predicted"/>
<dbReference type="EMBL" id="JAGQDG010000001">
    <property type="protein sequence ID" value="MBQ0934447.1"/>
    <property type="molecule type" value="Genomic_DNA"/>
</dbReference>
<dbReference type="Gene3D" id="3.30.530.20">
    <property type="match status" value="1"/>
</dbReference>
<dbReference type="CDD" id="cd07818">
    <property type="entry name" value="SRPBCC_1"/>
    <property type="match status" value="1"/>
</dbReference>
<organism evidence="1 2">
    <name type="scientific">Ideonella paludis</name>
    <dbReference type="NCBI Taxonomy" id="1233411"/>
    <lineage>
        <taxon>Bacteria</taxon>
        <taxon>Pseudomonadati</taxon>
        <taxon>Pseudomonadota</taxon>
        <taxon>Betaproteobacteria</taxon>
        <taxon>Burkholderiales</taxon>
        <taxon>Sphaerotilaceae</taxon>
        <taxon>Ideonella</taxon>
    </lineage>
</organism>
<dbReference type="InterPro" id="IPR023393">
    <property type="entry name" value="START-like_dom_sf"/>
</dbReference>
<evidence type="ECO:0000313" key="1">
    <source>
        <dbReference type="EMBL" id="MBQ0934447.1"/>
    </source>
</evidence>
<reference evidence="1 2" key="1">
    <citation type="submission" date="2021-04" db="EMBL/GenBank/DDBJ databases">
        <title>The genome sequence of type strain Ideonella paludis KCTC 32238.</title>
        <authorList>
            <person name="Liu Y."/>
        </authorList>
    </citation>
    <scope>NUCLEOTIDE SEQUENCE [LARGE SCALE GENOMIC DNA]</scope>
    <source>
        <strain evidence="1 2">KCTC 32238</strain>
    </source>
</reference>
<accession>A0ABS5DTI6</accession>
<sequence length="179" mass="19740">MWTWIKRIGGLLALAVVVVVGLALTKADTFAVERRISIKAAPDAIYPLLADFQQFGKWSPWEHLDPAMTRSFSGPASGEGSVYVWKGNSEVGEGRMEIKRAEPPTKVLIKLDFIEPFASQNMAEYTLSPKGAETEMVWRMTGPMPFVSKVMSVFVSMDAMIGPDFERGLAKLKKVVEGA</sequence>
<comment type="caution">
    <text evidence="1">The sequence shown here is derived from an EMBL/GenBank/DDBJ whole genome shotgun (WGS) entry which is preliminary data.</text>
</comment>
<dbReference type="Pfam" id="PF10604">
    <property type="entry name" value="Polyketide_cyc2"/>
    <property type="match status" value="1"/>
</dbReference>